<evidence type="ECO:0000313" key="8">
    <source>
        <dbReference type="EMBL" id="CAE6407861.1"/>
    </source>
</evidence>
<dbReference type="PANTHER" id="PTHR11579:SF0">
    <property type="entry name" value="PROTEIN-L-ISOASPARTATE(D-ASPARTATE) O-METHYLTRANSFERASE"/>
    <property type="match status" value="1"/>
</dbReference>
<dbReference type="Pfam" id="PF01135">
    <property type="entry name" value="PCMT"/>
    <property type="match status" value="1"/>
</dbReference>
<name>A0A8H2WVG3_9AGAM</name>
<dbReference type="Proteomes" id="UP000663841">
    <property type="component" value="Unassembled WGS sequence"/>
</dbReference>
<dbReference type="PANTHER" id="PTHR11579">
    <property type="entry name" value="PROTEIN-L-ISOASPARTATE O-METHYLTRANSFERASE"/>
    <property type="match status" value="1"/>
</dbReference>
<dbReference type="InterPro" id="IPR000682">
    <property type="entry name" value="PCMT"/>
</dbReference>
<dbReference type="NCBIfam" id="TIGR00080">
    <property type="entry name" value="pimt"/>
    <property type="match status" value="1"/>
</dbReference>
<comment type="similarity">
    <text evidence="2 7">Belongs to the methyltransferase superfamily. L-isoaspartyl/D-aspartyl protein methyltransferase family.</text>
</comment>
<dbReference type="GO" id="GO:0005737">
    <property type="term" value="C:cytoplasm"/>
    <property type="evidence" value="ECO:0007669"/>
    <property type="project" value="UniProtKB-SubCell"/>
</dbReference>
<accession>A0A8H2WVG3</accession>
<keyword evidence="4 7" id="KW-0489">Methyltransferase</keyword>
<dbReference type="InterPro" id="IPR029063">
    <property type="entry name" value="SAM-dependent_MTases_sf"/>
</dbReference>
<evidence type="ECO:0000256" key="1">
    <source>
        <dbReference type="ARBA" id="ARBA00004496"/>
    </source>
</evidence>
<dbReference type="PROSITE" id="PS01279">
    <property type="entry name" value="PCMT"/>
    <property type="match status" value="1"/>
</dbReference>
<comment type="caution">
    <text evidence="8">The sequence shown here is derived from an EMBL/GenBank/DDBJ whole genome shotgun (WGS) entry which is preliminary data.</text>
</comment>
<keyword evidence="6 7" id="KW-0949">S-adenosyl-L-methionine</keyword>
<dbReference type="EMBL" id="CAJMWW010000058">
    <property type="protein sequence ID" value="CAE6407861.1"/>
    <property type="molecule type" value="Genomic_DNA"/>
</dbReference>
<comment type="subcellular location">
    <subcellularLocation>
        <location evidence="1">Cytoplasm</location>
    </subcellularLocation>
</comment>
<evidence type="ECO:0000313" key="9">
    <source>
        <dbReference type="Proteomes" id="UP000663841"/>
    </source>
</evidence>
<protein>
    <recommendedName>
        <fullName evidence="7">Protein-L-isoaspartate O-methyltransferase</fullName>
        <ecNumber evidence="7">2.1.1.77</ecNumber>
    </recommendedName>
</protein>
<dbReference type="GO" id="GO:0004719">
    <property type="term" value="F:protein-L-isoaspartate (D-aspartate) O-methyltransferase activity"/>
    <property type="evidence" value="ECO:0007669"/>
    <property type="project" value="UniProtKB-UniRule"/>
</dbReference>
<dbReference type="EC" id="2.1.1.77" evidence="7"/>
<proteinExistence type="inferred from homology"/>
<dbReference type="Gene3D" id="3.40.50.150">
    <property type="entry name" value="Vaccinia Virus protein VP39"/>
    <property type="match status" value="1"/>
</dbReference>
<keyword evidence="3" id="KW-0963">Cytoplasm</keyword>
<evidence type="ECO:0000256" key="5">
    <source>
        <dbReference type="ARBA" id="ARBA00022679"/>
    </source>
</evidence>
<dbReference type="GO" id="GO:0032259">
    <property type="term" value="P:methylation"/>
    <property type="evidence" value="ECO:0007669"/>
    <property type="project" value="UniProtKB-KW"/>
</dbReference>
<organism evidence="8 9">
    <name type="scientific">Rhizoctonia solani</name>
    <dbReference type="NCBI Taxonomy" id="456999"/>
    <lineage>
        <taxon>Eukaryota</taxon>
        <taxon>Fungi</taxon>
        <taxon>Dikarya</taxon>
        <taxon>Basidiomycota</taxon>
        <taxon>Agaricomycotina</taxon>
        <taxon>Agaricomycetes</taxon>
        <taxon>Cantharellales</taxon>
        <taxon>Ceratobasidiaceae</taxon>
        <taxon>Rhizoctonia</taxon>
    </lineage>
</organism>
<reference evidence="8" key="1">
    <citation type="submission" date="2021-01" db="EMBL/GenBank/DDBJ databases">
        <authorList>
            <person name="Kaushik A."/>
        </authorList>
    </citation>
    <scope>NUCLEOTIDE SEQUENCE</scope>
    <source>
        <strain evidence="8">AG3-T5</strain>
    </source>
</reference>
<gene>
    <name evidence="8" type="ORF">RDB_LOCUS17736</name>
</gene>
<evidence type="ECO:0000256" key="4">
    <source>
        <dbReference type="ARBA" id="ARBA00022603"/>
    </source>
</evidence>
<evidence type="ECO:0000256" key="2">
    <source>
        <dbReference type="ARBA" id="ARBA00005369"/>
    </source>
</evidence>
<evidence type="ECO:0000256" key="6">
    <source>
        <dbReference type="ARBA" id="ARBA00022691"/>
    </source>
</evidence>
<comment type="catalytic activity">
    <reaction evidence="7">
        <text>[protein]-L-isoaspartate + S-adenosyl-L-methionine = [protein]-L-isoaspartate alpha-methyl ester + S-adenosyl-L-homocysteine</text>
        <dbReference type="Rhea" id="RHEA:12705"/>
        <dbReference type="Rhea" id="RHEA-COMP:12143"/>
        <dbReference type="Rhea" id="RHEA-COMP:12144"/>
        <dbReference type="ChEBI" id="CHEBI:57856"/>
        <dbReference type="ChEBI" id="CHEBI:59789"/>
        <dbReference type="ChEBI" id="CHEBI:90596"/>
        <dbReference type="ChEBI" id="CHEBI:90598"/>
        <dbReference type="EC" id="2.1.1.77"/>
    </reaction>
</comment>
<keyword evidence="5 7" id="KW-0808">Transferase</keyword>
<evidence type="ECO:0000256" key="7">
    <source>
        <dbReference type="RuleBase" id="RU003802"/>
    </source>
</evidence>
<sequence>MAWACSGKTNIELVNNMLNAGLFKSELVGEALRRVDRANYVRNKHEAYYDSPQSIGHAATISAPHMHAHAAEHLLPLLTPGAKVLDVGSGSGYTCAIFHHLVNPTGTEGGKVVGIEHISELVDWSIDNLKRDGLGAHIESGTIKMVCGDGRLGYRPAGPYNVIHVGAASPVMPEPLIDQLAKPGRMFIPGERPVFTPFPHAAFGYNTSLRELYDYPQPRIQPLFLMSIGVDYADRSVVGPDGGAQYIYQVDKDQSGNVKQEKLFGVRYVPLTEEKSQRAESVYY</sequence>
<dbReference type="AlphaFoldDB" id="A0A8H2WVG3"/>
<dbReference type="SUPFAM" id="SSF53335">
    <property type="entry name" value="S-adenosyl-L-methionine-dependent methyltransferases"/>
    <property type="match status" value="1"/>
</dbReference>
<evidence type="ECO:0000256" key="3">
    <source>
        <dbReference type="ARBA" id="ARBA00022490"/>
    </source>
</evidence>